<dbReference type="InterPro" id="IPR029787">
    <property type="entry name" value="Nucleotide_cyclase"/>
</dbReference>
<evidence type="ECO:0000259" key="2">
    <source>
        <dbReference type="PROSITE" id="PS50112"/>
    </source>
</evidence>
<dbReference type="SMART" id="SM00267">
    <property type="entry name" value="GGDEF"/>
    <property type="match status" value="1"/>
</dbReference>
<evidence type="ECO:0000259" key="3">
    <source>
        <dbReference type="PROSITE" id="PS50113"/>
    </source>
</evidence>
<protein>
    <submittedName>
        <fullName evidence="5">PAS domain S-box protein</fullName>
    </submittedName>
</protein>
<dbReference type="Pfam" id="PF00990">
    <property type="entry name" value="GGDEF"/>
    <property type="match status" value="1"/>
</dbReference>
<dbReference type="PANTHER" id="PTHR44757">
    <property type="entry name" value="DIGUANYLATE CYCLASE DGCP"/>
    <property type="match status" value="1"/>
</dbReference>
<feature type="domain" description="PAC" evidence="3">
    <location>
        <begin position="254"/>
        <end position="306"/>
    </location>
</feature>
<dbReference type="SUPFAM" id="SSF55073">
    <property type="entry name" value="Nucleotide cyclase"/>
    <property type="match status" value="1"/>
</dbReference>
<dbReference type="Gene3D" id="3.30.70.270">
    <property type="match status" value="1"/>
</dbReference>
<dbReference type="Pfam" id="PF08447">
    <property type="entry name" value="PAS_3"/>
    <property type="match status" value="1"/>
</dbReference>
<evidence type="ECO:0000259" key="4">
    <source>
        <dbReference type="PROSITE" id="PS50887"/>
    </source>
</evidence>
<dbReference type="InterPro" id="IPR052155">
    <property type="entry name" value="Biofilm_reg_signaling"/>
</dbReference>
<dbReference type="CDD" id="cd00130">
    <property type="entry name" value="PAS"/>
    <property type="match status" value="2"/>
</dbReference>
<dbReference type="SMART" id="SM00065">
    <property type="entry name" value="GAF"/>
    <property type="match status" value="1"/>
</dbReference>
<dbReference type="SUPFAM" id="SSF55785">
    <property type="entry name" value="PYP-like sensor domain (PAS domain)"/>
    <property type="match status" value="2"/>
</dbReference>
<feature type="domain" description="GGDEF" evidence="4">
    <location>
        <begin position="506"/>
        <end position="641"/>
    </location>
</feature>
<dbReference type="SUPFAM" id="SSF55781">
    <property type="entry name" value="GAF domain-like"/>
    <property type="match status" value="1"/>
</dbReference>
<dbReference type="SMART" id="SM00091">
    <property type="entry name" value="PAS"/>
    <property type="match status" value="2"/>
</dbReference>
<dbReference type="InterPro" id="IPR013655">
    <property type="entry name" value="PAS_fold_3"/>
</dbReference>
<dbReference type="InterPro" id="IPR000700">
    <property type="entry name" value="PAS-assoc_C"/>
</dbReference>
<proteinExistence type="predicted"/>
<dbReference type="Proteomes" id="UP001595692">
    <property type="component" value="Unassembled WGS sequence"/>
</dbReference>
<dbReference type="InterPro" id="IPR000160">
    <property type="entry name" value="GGDEF_dom"/>
</dbReference>
<dbReference type="InterPro" id="IPR003018">
    <property type="entry name" value="GAF"/>
</dbReference>
<feature type="domain" description="PAC" evidence="3">
    <location>
        <begin position="424"/>
        <end position="474"/>
    </location>
</feature>
<organism evidence="5 6">
    <name type="scientific">Pseudaeromonas sharmana</name>
    <dbReference type="NCBI Taxonomy" id="328412"/>
    <lineage>
        <taxon>Bacteria</taxon>
        <taxon>Pseudomonadati</taxon>
        <taxon>Pseudomonadota</taxon>
        <taxon>Gammaproteobacteria</taxon>
        <taxon>Aeromonadales</taxon>
        <taxon>Aeromonadaceae</taxon>
        <taxon>Pseudaeromonas</taxon>
    </lineage>
</organism>
<keyword evidence="6" id="KW-1185">Reference proteome</keyword>
<comment type="caution">
    <text evidence="5">The sequence shown here is derived from an EMBL/GenBank/DDBJ whole genome shotgun (WGS) entry which is preliminary data.</text>
</comment>
<dbReference type="RefSeq" id="WP_377151015.1">
    <property type="nucleotide sequence ID" value="NZ_JBHSAF010000003.1"/>
</dbReference>
<reference evidence="6" key="1">
    <citation type="journal article" date="2019" name="Int. J. Syst. Evol. Microbiol.">
        <title>The Global Catalogue of Microorganisms (GCM) 10K type strain sequencing project: providing services to taxonomists for standard genome sequencing and annotation.</title>
        <authorList>
            <consortium name="The Broad Institute Genomics Platform"/>
            <consortium name="The Broad Institute Genome Sequencing Center for Infectious Disease"/>
            <person name="Wu L."/>
            <person name="Ma J."/>
        </authorList>
    </citation>
    <scope>NUCLEOTIDE SEQUENCE [LARGE SCALE GENOMIC DNA]</scope>
    <source>
        <strain evidence="6">CCUG 54939</strain>
    </source>
</reference>
<dbReference type="PROSITE" id="PS50112">
    <property type="entry name" value="PAS"/>
    <property type="match status" value="2"/>
</dbReference>
<dbReference type="InterPro" id="IPR000014">
    <property type="entry name" value="PAS"/>
</dbReference>
<keyword evidence="1" id="KW-0175">Coiled coil</keyword>
<dbReference type="InterPro" id="IPR029016">
    <property type="entry name" value="GAF-like_dom_sf"/>
</dbReference>
<dbReference type="InterPro" id="IPR043128">
    <property type="entry name" value="Rev_trsase/Diguanyl_cyclase"/>
</dbReference>
<evidence type="ECO:0000313" key="6">
    <source>
        <dbReference type="Proteomes" id="UP001595692"/>
    </source>
</evidence>
<feature type="coiled-coil region" evidence="1">
    <location>
        <begin position="290"/>
        <end position="360"/>
    </location>
</feature>
<dbReference type="Gene3D" id="3.30.450.20">
    <property type="entry name" value="PAS domain"/>
    <property type="match status" value="2"/>
</dbReference>
<dbReference type="Pfam" id="PF01590">
    <property type="entry name" value="GAF"/>
    <property type="match status" value="1"/>
</dbReference>
<dbReference type="PROSITE" id="PS50887">
    <property type="entry name" value="GGDEF"/>
    <property type="match status" value="1"/>
</dbReference>
<feature type="domain" description="PAS" evidence="2">
    <location>
        <begin position="180"/>
        <end position="250"/>
    </location>
</feature>
<feature type="domain" description="PAS" evidence="2">
    <location>
        <begin position="346"/>
        <end position="417"/>
    </location>
</feature>
<dbReference type="EMBL" id="JBHSAF010000003">
    <property type="protein sequence ID" value="MFC3912820.1"/>
    <property type="molecule type" value="Genomic_DNA"/>
</dbReference>
<dbReference type="NCBIfam" id="TIGR00254">
    <property type="entry name" value="GGDEF"/>
    <property type="match status" value="1"/>
</dbReference>
<dbReference type="InterPro" id="IPR035965">
    <property type="entry name" value="PAS-like_dom_sf"/>
</dbReference>
<dbReference type="PANTHER" id="PTHR44757:SF2">
    <property type="entry name" value="BIOFILM ARCHITECTURE MAINTENANCE PROTEIN MBAA"/>
    <property type="match status" value="1"/>
</dbReference>
<sequence>MAYPILPDETERLNVLNALNLLDTPPEEVFDRITRLVSHVLDVPIALVSLIDADRQWFKSRVGLDVAETPRELAFCAHAIAQTTPMIVPDATQDMRFMDNALVTGNPNIRFYAGVPLRSSGGFPIGTLCAIDSKPRQLTRDETNILLDLAAVVSKEVQMREAMLLSHSRSEQAMQAIEVIEARFKTVFERAGVGIALVAPDGGWIRVNDALCQIVGYSQDELAKLTFQDITHPDDLGSDLSLLQQLVNDEIDRYQLEKRYLTKAGGTVWIQLIVTKQMSPQGDLEYFVSIVKDIQERKEAEESLAALRRDLETRVETRTRDLRLANEMLSSSMAQQLQSEQELRKREAELQMVLQNANDAYVCIDHNGVIRDWNQQAEHTFGWSSQEAIGRRLDETIIPVAMREAHRSGMRHYLSTGEHHVLDQHIELTAVRRDGVTLPVEVRIRALSIDGKTIFSAFLHDITERKQAEAIREHEATHDSLTGLLNRRGMFDLLSKAIARVKRTQTSLALLFIDLDGFKQINDTYGHDAGDAVLREIAIRLQANIRQTDTAVRLGGDEFTVILENIKYGIPDANMLAQKILEAIQQPIRLDTVIVTLSASIGVSMHHPSDENSADQLVSSADSAMYEAKHAGKAQICGNKSYP</sequence>
<evidence type="ECO:0000256" key="1">
    <source>
        <dbReference type="SAM" id="Coils"/>
    </source>
</evidence>
<dbReference type="Pfam" id="PF13426">
    <property type="entry name" value="PAS_9"/>
    <property type="match status" value="1"/>
</dbReference>
<dbReference type="CDD" id="cd01949">
    <property type="entry name" value="GGDEF"/>
    <property type="match status" value="1"/>
</dbReference>
<dbReference type="NCBIfam" id="TIGR00229">
    <property type="entry name" value="sensory_box"/>
    <property type="match status" value="2"/>
</dbReference>
<name>A0ABV8CKT0_9GAMM</name>
<dbReference type="InterPro" id="IPR001610">
    <property type="entry name" value="PAC"/>
</dbReference>
<dbReference type="Gene3D" id="3.30.450.40">
    <property type="match status" value="1"/>
</dbReference>
<dbReference type="SMART" id="SM00086">
    <property type="entry name" value="PAC"/>
    <property type="match status" value="2"/>
</dbReference>
<evidence type="ECO:0000313" key="5">
    <source>
        <dbReference type="EMBL" id="MFC3912820.1"/>
    </source>
</evidence>
<gene>
    <name evidence="5" type="ORF">ACFOSS_04985</name>
</gene>
<dbReference type="PROSITE" id="PS50113">
    <property type="entry name" value="PAC"/>
    <property type="match status" value="2"/>
</dbReference>
<accession>A0ABV8CKT0</accession>